<name>A0ABN9WMU2_9DINO</name>
<proteinExistence type="predicted"/>
<feature type="signal peptide" evidence="1">
    <location>
        <begin position="1"/>
        <end position="20"/>
    </location>
</feature>
<evidence type="ECO:0000256" key="1">
    <source>
        <dbReference type="SAM" id="SignalP"/>
    </source>
</evidence>
<dbReference type="Proteomes" id="UP001189429">
    <property type="component" value="Unassembled WGS sequence"/>
</dbReference>
<evidence type="ECO:0000313" key="3">
    <source>
        <dbReference type="Proteomes" id="UP001189429"/>
    </source>
</evidence>
<feature type="non-terminal residue" evidence="2">
    <location>
        <position position="199"/>
    </location>
</feature>
<comment type="caution">
    <text evidence="2">The sequence shown here is derived from an EMBL/GenBank/DDBJ whole genome shotgun (WGS) entry which is preliminary data.</text>
</comment>
<keyword evidence="3" id="KW-1185">Reference proteome</keyword>
<sequence>MPAQLGRVLFAALFGAAVRAGRAPTSGSPVAPHAAARAQSFVRPLAFTHRLRVCNAYPSGTAVEVFRGHERLTAADGPMRYETCRDFDPPLKAGDKLEVKVGEITTGTFAVSDLPANDAVMLLVVQRHDSLSTAVAFESHVFAASEGPQVAIIDTYKGTGHAKTLIKDVGKQPRSEELRYNSVVAVSPGRYQVELAGQD</sequence>
<organism evidence="2 3">
    <name type="scientific">Prorocentrum cordatum</name>
    <dbReference type="NCBI Taxonomy" id="2364126"/>
    <lineage>
        <taxon>Eukaryota</taxon>
        <taxon>Sar</taxon>
        <taxon>Alveolata</taxon>
        <taxon>Dinophyceae</taxon>
        <taxon>Prorocentrales</taxon>
        <taxon>Prorocentraceae</taxon>
        <taxon>Prorocentrum</taxon>
    </lineage>
</organism>
<feature type="chain" id="PRO_5045235017" evidence="1">
    <location>
        <begin position="21"/>
        <end position="199"/>
    </location>
</feature>
<accession>A0ABN9WMU2</accession>
<protein>
    <submittedName>
        <fullName evidence="2">Uncharacterized protein</fullName>
    </submittedName>
</protein>
<keyword evidence="1" id="KW-0732">Signal</keyword>
<gene>
    <name evidence="2" type="ORF">PCOR1329_LOCUS68396</name>
</gene>
<dbReference type="EMBL" id="CAUYUJ010018922">
    <property type="protein sequence ID" value="CAK0887300.1"/>
    <property type="molecule type" value="Genomic_DNA"/>
</dbReference>
<reference evidence="2" key="1">
    <citation type="submission" date="2023-10" db="EMBL/GenBank/DDBJ databases">
        <authorList>
            <person name="Chen Y."/>
            <person name="Shah S."/>
            <person name="Dougan E. K."/>
            <person name="Thang M."/>
            <person name="Chan C."/>
        </authorList>
    </citation>
    <scope>NUCLEOTIDE SEQUENCE [LARGE SCALE GENOMIC DNA]</scope>
</reference>
<evidence type="ECO:0000313" key="2">
    <source>
        <dbReference type="EMBL" id="CAK0887300.1"/>
    </source>
</evidence>